<evidence type="ECO:0000313" key="1">
    <source>
        <dbReference type="EMBL" id="KUJ16468.1"/>
    </source>
</evidence>
<dbReference type="InParanoid" id="A0A194X8G9"/>
<protein>
    <submittedName>
        <fullName evidence="1">Uncharacterized protein</fullName>
    </submittedName>
</protein>
<dbReference type="RefSeq" id="XP_018070823.1">
    <property type="nucleotide sequence ID" value="XM_018219922.1"/>
</dbReference>
<dbReference type="Proteomes" id="UP000070700">
    <property type="component" value="Unassembled WGS sequence"/>
</dbReference>
<gene>
    <name evidence="1" type="ORF">LY89DRAFT_734568</name>
</gene>
<dbReference type="PANTHER" id="PTHR38797">
    <property type="entry name" value="NUCLEAR PORE COMPLEX PROTEIN NUP85-RELATED"/>
    <property type="match status" value="1"/>
</dbReference>
<evidence type="ECO:0000313" key="2">
    <source>
        <dbReference type="Proteomes" id="UP000070700"/>
    </source>
</evidence>
<sequence>MDELPQYYWDEDDRIASAKVLQVPHIKSPSNIIIEYASDTEDCRQMITIFERLIGSANPSHSPEEAAHAVTCVYSDELKSYFKRATKESSVVRFKDGFLWGFYHLIFDYSKQVDGMAQTKLVQFVDAFRKMPRTAKTESNVEWCDLGKIGWAARDTVDRFPVGGGEVDKRTQQIQELRFHAFIARLATESTLDFSSLAYFYFRDALENVPDPRSKAYHTQGPLLEETLLIPA</sequence>
<dbReference type="EMBL" id="KQ947416">
    <property type="protein sequence ID" value="KUJ16468.1"/>
    <property type="molecule type" value="Genomic_DNA"/>
</dbReference>
<dbReference type="GeneID" id="28829648"/>
<name>A0A194X8G9_MOLSC</name>
<keyword evidence="2" id="KW-1185">Reference proteome</keyword>
<dbReference type="AlphaFoldDB" id="A0A194X8G9"/>
<dbReference type="InterPro" id="IPR022085">
    <property type="entry name" value="OpdG"/>
</dbReference>
<dbReference type="Pfam" id="PF12311">
    <property type="entry name" value="DUF3632"/>
    <property type="match status" value="1"/>
</dbReference>
<accession>A0A194X8G9</accession>
<proteinExistence type="predicted"/>
<dbReference type="InterPro" id="IPR053204">
    <property type="entry name" value="Oxopyrrolidines_Biosynth-assoc"/>
</dbReference>
<organism evidence="1 2">
    <name type="scientific">Mollisia scopiformis</name>
    <name type="common">Conifer needle endophyte fungus</name>
    <name type="synonym">Phialocephala scopiformis</name>
    <dbReference type="NCBI Taxonomy" id="149040"/>
    <lineage>
        <taxon>Eukaryota</taxon>
        <taxon>Fungi</taxon>
        <taxon>Dikarya</taxon>
        <taxon>Ascomycota</taxon>
        <taxon>Pezizomycotina</taxon>
        <taxon>Leotiomycetes</taxon>
        <taxon>Helotiales</taxon>
        <taxon>Mollisiaceae</taxon>
        <taxon>Mollisia</taxon>
    </lineage>
</organism>
<dbReference type="KEGG" id="psco:LY89DRAFT_734568"/>
<reference evidence="1 2" key="1">
    <citation type="submission" date="2015-10" db="EMBL/GenBank/DDBJ databases">
        <title>Full genome of DAOMC 229536 Phialocephala scopiformis, a fungal endophyte of spruce producing the potent anti-insectan compound rugulosin.</title>
        <authorList>
            <consortium name="DOE Joint Genome Institute"/>
            <person name="Walker A.K."/>
            <person name="Frasz S.L."/>
            <person name="Seifert K.A."/>
            <person name="Miller J.D."/>
            <person name="Mondo S.J."/>
            <person name="Labutti K."/>
            <person name="Lipzen A."/>
            <person name="Dockter R."/>
            <person name="Kennedy M."/>
            <person name="Grigoriev I.V."/>
            <person name="Spatafora J.W."/>
        </authorList>
    </citation>
    <scope>NUCLEOTIDE SEQUENCE [LARGE SCALE GENOMIC DNA]</scope>
    <source>
        <strain evidence="1 2">CBS 120377</strain>
    </source>
</reference>
<dbReference type="OrthoDB" id="3350591at2759"/>